<accession>A0A6C0JQT7</accession>
<reference evidence="1" key="1">
    <citation type="journal article" date="2020" name="Nature">
        <title>Giant virus diversity and host interactions through global metagenomics.</title>
        <authorList>
            <person name="Schulz F."/>
            <person name="Roux S."/>
            <person name="Paez-Espino D."/>
            <person name="Jungbluth S."/>
            <person name="Walsh D.A."/>
            <person name="Denef V.J."/>
            <person name="McMahon K.D."/>
            <person name="Konstantinidis K.T."/>
            <person name="Eloe-Fadrosh E.A."/>
            <person name="Kyrpides N.C."/>
            <person name="Woyke T."/>
        </authorList>
    </citation>
    <scope>NUCLEOTIDE SEQUENCE</scope>
    <source>
        <strain evidence="1">GVMAG-S-1062768-28</strain>
    </source>
</reference>
<protein>
    <submittedName>
        <fullName evidence="1">Uncharacterized protein</fullName>
    </submittedName>
</protein>
<evidence type="ECO:0000313" key="1">
    <source>
        <dbReference type="EMBL" id="QHU07919.1"/>
    </source>
</evidence>
<proteinExistence type="predicted"/>
<sequence>MPTIHTIYYNDCVGCDTMSENLPSFSLIFPSDSLIINSRRPFFYGCPRNLNCGGFTDCVFNSSSDFVQYLISNPQPFSYCDNACIDYSSDRAYQIDLIRVDTGEQTVLAGVGVLGILKGQSSGVIQYLDFTGLQTVNANFIFQLRVNDFCVSTNPNYKGYNGYTNTFSMLNL</sequence>
<dbReference type="AlphaFoldDB" id="A0A6C0JQT7"/>
<organism evidence="1">
    <name type="scientific">viral metagenome</name>
    <dbReference type="NCBI Taxonomy" id="1070528"/>
    <lineage>
        <taxon>unclassified sequences</taxon>
        <taxon>metagenomes</taxon>
        <taxon>organismal metagenomes</taxon>
    </lineage>
</organism>
<name>A0A6C0JQT7_9ZZZZ</name>
<dbReference type="EMBL" id="MN740694">
    <property type="protein sequence ID" value="QHU07919.1"/>
    <property type="molecule type" value="Genomic_DNA"/>
</dbReference>